<reference evidence="4" key="1">
    <citation type="submission" date="2025-08" db="UniProtKB">
        <authorList>
            <consortium name="Ensembl"/>
        </authorList>
    </citation>
    <scope>IDENTIFICATION</scope>
</reference>
<dbReference type="AlphaFoldDB" id="A0A8C4NSH2"/>
<dbReference type="GO" id="GO:0005737">
    <property type="term" value="C:cytoplasm"/>
    <property type="evidence" value="ECO:0007669"/>
    <property type="project" value="TreeGrafter"/>
</dbReference>
<protein>
    <recommendedName>
        <fullName evidence="3">PNPLA domain-containing protein</fullName>
    </recommendedName>
</protein>
<evidence type="ECO:0000313" key="5">
    <source>
        <dbReference type="Proteomes" id="UP000694389"/>
    </source>
</evidence>
<dbReference type="GO" id="GO:0016020">
    <property type="term" value="C:membrane"/>
    <property type="evidence" value="ECO:0007669"/>
    <property type="project" value="TreeGrafter"/>
</dbReference>
<dbReference type="PANTHER" id="PTHR12406:SF46">
    <property type="entry name" value="PATATIN-LIKE PHOSPHOLIPASE DOMAIN-CONTAINING PROTEIN 2"/>
    <property type="match status" value="1"/>
</dbReference>
<dbReference type="InterPro" id="IPR016035">
    <property type="entry name" value="Acyl_Trfase/lysoPLipase"/>
</dbReference>
<proteinExistence type="predicted"/>
<dbReference type="Pfam" id="PF01734">
    <property type="entry name" value="Patatin"/>
    <property type="match status" value="1"/>
</dbReference>
<dbReference type="GeneTree" id="ENSGT00940000165158"/>
<dbReference type="SUPFAM" id="SSF52151">
    <property type="entry name" value="FabD/lysophospholipase-like"/>
    <property type="match status" value="1"/>
</dbReference>
<sequence length="271" mass="29416">MAPGVPSCYYRQVPLSISFSGSGFMATYQLGVAQCFVNYTPWILRTAPCVLGASAGSLVAAAVACEMSLITIRDEMLNFAKQMKAYTLGPFNPSINVFHWLELILRKHLPSNAHKLASGRLAVAMTRLTDSKLIVMSDFQSKEDVVQALLCSCFVPGYCGILPPSFKGVHYVDGGFSSMQPLLPLPSHTLTVCPFSGEMDICPADTPSKWEMVVSGTTLKGNLANSLRIVNALYPMTLETLEQAFDSGYKDAIHFLLSNSGSTVKGEKLRN</sequence>
<dbReference type="PANTHER" id="PTHR12406">
    <property type="entry name" value="CALCIUM-INDEPENDENT PHOSPHOLIPASE A2 IPLA2 -RELATED"/>
    <property type="match status" value="1"/>
</dbReference>
<feature type="short sequence motif" description="DGA/G" evidence="2">
    <location>
        <begin position="173"/>
        <end position="175"/>
    </location>
</feature>
<evidence type="ECO:0000259" key="3">
    <source>
        <dbReference type="PROSITE" id="PS51635"/>
    </source>
</evidence>
<dbReference type="GO" id="GO:0005811">
    <property type="term" value="C:lipid droplet"/>
    <property type="evidence" value="ECO:0007669"/>
    <property type="project" value="TreeGrafter"/>
</dbReference>
<dbReference type="GO" id="GO:0055088">
    <property type="term" value="P:lipid homeostasis"/>
    <property type="evidence" value="ECO:0007669"/>
    <property type="project" value="TreeGrafter"/>
</dbReference>
<feature type="active site" description="Nucleophile" evidence="2">
    <location>
        <position position="54"/>
    </location>
</feature>
<reference evidence="4" key="2">
    <citation type="submission" date="2025-09" db="UniProtKB">
        <authorList>
            <consortium name="Ensembl"/>
        </authorList>
    </citation>
    <scope>IDENTIFICATION</scope>
</reference>
<feature type="short sequence motif" description="GXSXG" evidence="2">
    <location>
        <begin position="52"/>
        <end position="56"/>
    </location>
</feature>
<dbReference type="InterPro" id="IPR002641">
    <property type="entry name" value="PNPLA_dom"/>
</dbReference>
<feature type="active site" description="Proton acceptor" evidence="2">
    <location>
        <position position="173"/>
    </location>
</feature>
<keyword evidence="5" id="KW-1185">Reference proteome</keyword>
<keyword evidence="2" id="KW-0442">Lipid degradation</keyword>
<organism evidence="4 5">
    <name type="scientific">Dicentrarchus labrax</name>
    <name type="common">European seabass</name>
    <name type="synonym">Morone labrax</name>
    <dbReference type="NCBI Taxonomy" id="13489"/>
    <lineage>
        <taxon>Eukaryota</taxon>
        <taxon>Metazoa</taxon>
        <taxon>Chordata</taxon>
        <taxon>Craniata</taxon>
        <taxon>Vertebrata</taxon>
        <taxon>Euteleostomi</taxon>
        <taxon>Actinopterygii</taxon>
        <taxon>Neopterygii</taxon>
        <taxon>Teleostei</taxon>
        <taxon>Neoteleostei</taxon>
        <taxon>Acanthomorphata</taxon>
        <taxon>Eupercaria</taxon>
        <taxon>Moronidae</taxon>
        <taxon>Dicentrarchus</taxon>
    </lineage>
</organism>
<evidence type="ECO:0000256" key="2">
    <source>
        <dbReference type="PROSITE-ProRule" id="PRU01161"/>
    </source>
</evidence>
<dbReference type="Proteomes" id="UP000694389">
    <property type="component" value="Unassembled WGS sequence"/>
</dbReference>
<dbReference type="GO" id="GO:0004806">
    <property type="term" value="F:triacylglycerol lipase activity"/>
    <property type="evidence" value="ECO:0007669"/>
    <property type="project" value="TreeGrafter"/>
</dbReference>
<dbReference type="GO" id="GO:0019433">
    <property type="term" value="P:triglyceride catabolic process"/>
    <property type="evidence" value="ECO:0007669"/>
    <property type="project" value="TreeGrafter"/>
</dbReference>
<dbReference type="Ensembl" id="ENSDLAT00005047107.2">
    <property type="protein sequence ID" value="ENSDLAP00005044126.1"/>
    <property type="gene ID" value="ENSDLAG00005019604.2"/>
</dbReference>
<accession>A0A8C4NSH2</accession>
<name>A0A8C4NSH2_DICLA</name>
<dbReference type="InterPro" id="IPR033562">
    <property type="entry name" value="PLPL"/>
</dbReference>
<keyword evidence="2" id="KW-0378">Hydrolase</keyword>
<evidence type="ECO:0000313" key="4">
    <source>
        <dbReference type="Ensembl" id="ENSDLAP00005044126.1"/>
    </source>
</evidence>
<dbReference type="Gene3D" id="3.40.1090.10">
    <property type="entry name" value="Cytosolic phospholipase A2 catalytic domain"/>
    <property type="match status" value="1"/>
</dbReference>
<feature type="domain" description="PNPLA" evidence="3">
    <location>
        <begin position="17"/>
        <end position="186"/>
    </location>
</feature>
<comment type="caution">
    <text evidence="2">Lacks conserved residue(s) required for the propagation of feature annotation.</text>
</comment>
<keyword evidence="1 2" id="KW-0443">Lipid metabolism</keyword>
<evidence type="ECO:0000256" key="1">
    <source>
        <dbReference type="ARBA" id="ARBA00023098"/>
    </source>
</evidence>
<dbReference type="PROSITE" id="PS51635">
    <property type="entry name" value="PNPLA"/>
    <property type="match status" value="1"/>
</dbReference>